<evidence type="ECO:0000256" key="3">
    <source>
        <dbReference type="PROSITE-ProRule" id="PRU01091"/>
    </source>
</evidence>
<evidence type="ECO:0000256" key="1">
    <source>
        <dbReference type="ARBA" id="ARBA00023125"/>
    </source>
</evidence>
<dbReference type="InterPro" id="IPR036388">
    <property type="entry name" value="WH-like_DNA-bd_sf"/>
</dbReference>
<dbReference type="Proteomes" id="UP000439983">
    <property type="component" value="Unassembled WGS sequence"/>
</dbReference>
<organism evidence="5 6">
    <name type="scientific">Sinorhizobium terangae</name>
    <dbReference type="NCBI Taxonomy" id="110322"/>
    <lineage>
        <taxon>Bacteria</taxon>
        <taxon>Pseudomonadati</taxon>
        <taxon>Pseudomonadota</taxon>
        <taxon>Alphaproteobacteria</taxon>
        <taxon>Hyphomicrobiales</taxon>
        <taxon>Rhizobiaceae</taxon>
        <taxon>Sinorhizobium/Ensifer group</taxon>
        <taxon>Sinorhizobium</taxon>
    </lineage>
</organism>
<name>A0A6N7LCI2_SINTE</name>
<dbReference type="RefSeq" id="WP_153439520.1">
    <property type="nucleotide sequence ID" value="NZ_JACIGA010000004.1"/>
</dbReference>
<dbReference type="AlphaFoldDB" id="A0A6N7LCI2"/>
<accession>A0A6N7LCI2</accession>
<dbReference type="Pfam" id="PF00486">
    <property type="entry name" value="Trans_reg_C"/>
    <property type="match status" value="1"/>
</dbReference>
<keyword evidence="6" id="KW-1185">Reference proteome</keyword>
<dbReference type="GO" id="GO:0006355">
    <property type="term" value="P:regulation of DNA-templated transcription"/>
    <property type="evidence" value="ECO:0007669"/>
    <property type="project" value="InterPro"/>
</dbReference>
<reference evidence="5 6" key="1">
    <citation type="journal article" date="2013" name="Genome Biol.">
        <title>Comparative genomics of the core and accessory genomes of 48 Sinorhizobium strains comprising five genospecies.</title>
        <authorList>
            <person name="Sugawara M."/>
            <person name="Epstein B."/>
            <person name="Badgley B.D."/>
            <person name="Unno T."/>
            <person name="Xu L."/>
            <person name="Reese J."/>
            <person name="Gyaneshwar P."/>
            <person name="Denny R."/>
            <person name="Mudge J."/>
            <person name="Bharti A.K."/>
            <person name="Farmer A.D."/>
            <person name="May G.D."/>
            <person name="Woodward J.E."/>
            <person name="Medigue C."/>
            <person name="Vallenet D."/>
            <person name="Lajus A."/>
            <person name="Rouy Z."/>
            <person name="Martinez-Vaz B."/>
            <person name="Tiffin P."/>
            <person name="Young N.D."/>
            <person name="Sadowsky M.J."/>
        </authorList>
    </citation>
    <scope>NUCLEOTIDE SEQUENCE [LARGE SCALE GENOMIC DNA]</scope>
    <source>
        <strain evidence="5 6">USDA4894</strain>
    </source>
</reference>
<evidence type="ECO:0000313" key="5">
    <source>
        <dbReference type="EMBL" id="MQX15561.1"/>
    </source>
</evidence>
<dbReference type="InterPro" id="IPR016032">
    <property type="entry name" value="Sig_transdc_resp-reg_C-effctor"/>
</dbReference>
<proteinExistence type="predicted"/>
<keyword evidence="1 3" id="KW-0238">DNA-binding</keyword>
<dbReference type="GO" id="GO:0000160">
    <property type="term" value="P:phosphorelay signal transduction system"/>
    <property type="evidence" value="ECO:0007669"/>
    <property type="project" value="InterPro"/>
</dbReference>
<dbReference type="SMART" id="SM00862">
    <property type="entry name" value="Trans_reg_C"/>
    <property type="match status" value="1"/>
</dbReference>
<dbReference type="PROSITE" id="PS51755">
    <property type="entry name" value="OMPR_PHOB"/>
    <property type="match status" value="1"/>
</dbReference>
<dbReference type="SUPFAM" id="SSF46894">
    <property type="entry name" value="C-terminal effector domain of the bipartite response regulators"/>
    <property type="match status" value="1"/>
</dbReference>
<dbReference type="InterPro" id="IPR019734">
    <property type="entry name" value="TPR_rpt"/>
</dbReference>
<evidence type="ECO:0000259" key="4">
    <source>
        <dbReference type="PROSITE" id="PS51755"/>
    </source>
</evidence>
<evidence type="ECO:0000313" key="6">
    <source>
        <dbReference type="Proteomes" id="UP000439983"/>
    </source>
</evidence>
<dbReference type="InterPro" id="IPR011990">
    <property type="entry name" value="TPR-like_helical_dom_sf"/>
</dbReference>
<dbReference type="GO" id="GO:0003677">
    <property type="term" value="F:DNA binding"/>
    <property type="evidence" value="ECO:0007669"/>
    <property type="project" value="UniProtKB-UniRule"/>
</dbReference>
<dbReference type="InterPro" id="IPR001867">
    <property type="entry name" value="OmpR/PhoB-type_DNA-bd"/>
</dbReference>
<feature type="domain" description="OmpR/PhoB-type" evidence="4">
    <location>
        <begin position="3"/>
        <end position="101"/>
    </location>
</feature>
<dbReference type="Gene3D" id="1.25.40.10">
    <property type="entry name" value="Tetratricopeptide repeat domain"/>
    <property type="match status" value="2"/>
</dbReference>
<comment type="caution">
    <text evidence="5">The sequence shown here is derived from an EMBL/GenBank/DDBJ whole genome shotgun (WGS) entry which is preliminary data.</text>
</comment>
<dbReference type="PROSITE" id="PS50005">
    <property type="entry name" value="TPR"/>
    <property type="match status" value="1"/>
</dbReference>
<feature type="repeat" description="TPR" evidence="2">
    <location>
        <begin position="376"/>
        <end position="409"/>
    </location>
</feature>
<dbReference type="Gene3D" id="1.10.10.10">
    <property type="entry name" value="Winged helix-like DNA-binding domain superfamily/Winged helix DNA-binding domain"/>
    <property type="match status" value="1"/>
</dbReference>
<protein>
    <submittedName>
        <fullName evidence="5">Transcriptional regulator</fullName>
    </submittedName>
</protein>
<dbReference type="CDD" id="cd00383">
    <property type="entry name" value="trans_reg_C"/>
    <property type="match status" value="1"/>
</dbReference>
<dbReference type="SUPFAM" id="SSF48452">
    <property type="entry name" value="TPR-like"/>
    <property type="match status" value="1"/>
</dbReference>
<dbReference type="Gene3D" id="3.40.50.10070">
    <property type="entry name" value="TolB, N-terminal domain"/>
    <property type="match status" value="1"/>
</dbReference>
<feature type="DNA-binding region" description="OmpR/PhoB-type" evidence="3">
    <location>
        <begin position="3"/>
        <end position="101"/>
    </location>
</feature>
<evidence type="ECO:0000256" key="2">
    <source>
        <dbReference type="PROSITE-ProRule" id="PRU00339"/>
    </source>
</evidence>
<gene>
    <name evidence="5" type="ORF">GHK62_12475</name>
</gene>
<keyword evidence="2" id="KW-0802">TPR repeat</keyword>
<sequence>MMESRRAFGQFVLDPARGLLLRHGESVALGQRGLALLEALLDAAGGIVSKTELMERGWPGMVVEESNLTVQIAALRKALGPAPDGQEWIATVPRVGYRLVQPGARSGDAEAALPTRPALAVLPFANLGGDPGQDYFADGVVDDIITALSRFRSFAVIARNSSYAYKGSFTDVRQVAKDLGVGYVLEGSIRRSGSRLRIAAQLVDGGSGAHLWAETLNGELDDVFEFQDRITENVATLVEPHIQTAEIERSRRERPGSIAAYDIYLQALAKISTETEKDNAEAYALLKKGLEQEPDNAHLLAHAAWALEHRHTMGWPPLGPDDVAECAAFARRGLEQAAGDAMVMAHCGVALLQTAKDYDWGLAVLQLAAEANPDNLMVVVRAGIGHLHCGSLDQALSHFHRANRLSPGDRGAHFSLCGIAYVEMMRRKYPEALAWAARAHASNPNFDPTLWALVAANAHLGRMEEAHRYLAELRKIAPGITIARIRAGQPGRDLRIAPVFEGLAKAGLEEG</sequence>
<dbReference type="EMBL" id="WITC01000044">
    <property type="protein sequence ID" value="MQX15561.1"/>
    <property type="molecule type" value="Genomic_DNA"/>
</dbReference>
<dbReference type="OrthoDB" id="9807521at2"/>